<dbReference type="HAMAP" id="MF_00158">
    <property type="entry name" value="PanC"/>
    <property type="match status" value="1"/>
</dbReference>
<comment type="catalytic activity">
    <reaction evidence="7 8">
        <text>(R)-pantoate + beta-alanine + ATP = (R)-pantothenate + AMP + diphosphate + H(+)</text>
        <dbReference type="Rhea" id="RHEA:10912"/>
        <dbReference type="ChEBI" id="CHEBI:15378"/>
        <dbReference type="ChEBI" id="CHEBI:15980"/>
        <dbReference type="ChEBI" id="CHEBI:29032"/>
        <dbReference type="ChEBI" id="CHEBI:30616"/>
        <dbReference type="ChEBI" id="CHEBI:33019"/>
        <dbReference type="ChEBI" id="CHEBI:57966"/>
        <dbReference type="ChEBI" id="CHEBI:456215"/>
        <dbReference type="EC" id="6.3.2.1"/>
    </reaction>
</comment>
<reference evidence="9 10" key="1">
    <citation type="journal article" date="2023" name="Microorganisms">
        <title>Thiorhodovibrio frisius and Trv. litoralis spp. nov., Two Novel Members from a Clade of Fastidious Purple Sulfur Bacteria That Exhibit Unique Red-Shifted Light-Harvesting Capabilities.</title>
        <authorList>
            <person name="Methner A."/>
            <person name="Kuzyk S.B."/>
            <person name="Petersen J."/>
            <person name="Bauer S."/>
            <person name="Brinkmann H."/>
            <person name="Sichau K."/>
            <person name="Wanner G."/>
            <person name="Wolf J."/>
            <person name="Neumann-Schaal M."/>
            <person name="Henke P."/>
            <person name="Tank M."/>
            <person name="Sproer C."/>
            <person name="Bunk B."/>
            <person name="Overmann J."/>
        </authorList>
    </citation>
    <scope>NUCLEOTIDE SEQUENCE [LARGE SCALE GENOMIC DNA]</scope>
    <source>
        <strain evidence="9 10">DSM 6702</strain>
    </source>
</reference>
<sequence>MSAGLMSSGLLSEIMQVVTEIDSIRAQVGQWRNAGLRIALVPTMGALHAGHLSLVDLARRTNDRVVVSLFVNPLQFGPNEDFDRYPRTFARDCEQLEAQGADALFAPPDAQMYPEGRDGQTRVHVPRLAEMLCGQSRPGFFDGVATVVTKLLNAVQPDVAIFGEKDFQQLVVIRRLVRDLNLPVEILAGPTVREPDGLAMSSRNAYLTTEERAIAPQLYQHLQKAAQALGQRAELAEVEAEGLASLNAAGLRVDYFSVLRAEDLAAPAPGDDKLVILAAAYLGHTRLIDNLRLERSP</sequence>
<feature type="active site" description="Proton donor" evidence="8">
    <location>
        <position position="51"/>
    </location>
</feature>
<dbReference type="InterPro" id="IPR014729">
    <property type="entry name" value="Rossmann-like_a/b/a_fold"/>
</dbReference>
<feature type="binding site" evidence="8">
    <location>
        <position position="192"/>
    </location>
    <ligand>
        <name>ATP</name>
        <dbReference type="ChEBI" id="CHEBI:30616"/>
    </ligand>
</feature>
<keyword evidence="8" id="KW-0963">Cytoplasm</keyword>
<dbReference type="EMBL" id="CP121472">
    <property type="protein sequence ID" value="WPL19794.1"/>
    <property type="molecule type" value="Genomic_DNA"/>
</dbReference>
<dbReference type="Proteomes" id="UP001432180">
    <property type="component" value="Chromosome"/>
</dbReference>
<keyword evidence="4 8" id="KW-0566">Pantothenate biosynthesis</keyword>
<evidence type="ECO:0000256" key="2">
    <source>
        <dbReference type="ARBA" id="ARBA00009256"/>
    </source>
</evidence>
<feature type="binding site" evidence="8">
    <location>
        <begin position="200"/>
        <end position="203"/>
    </location>
    <ligand>
        <name>ATP</name>
        <dbReference type="ChEBI" id="CHEBI:30616"/>
    </ligand>
</feature>
<feature type="binding site" evidence="8">
    <location>
        <position position="75"/>
    </location>
    <ligand>
        <name>(R)-pantoate</name>
        <dbReference type="ChEBI" id="CHEBI:15980"/>
    </ligand>
</feature>
<feature type="binding site" evidence="8">
    <location>
        <position position="75"/>
    </location>
    <ligand>
        <name>beta-alanine</name>
        <dbReference type="ChEBI" id="CHEBI:57966"/>
    </ligand>
</feature>
<protein>
    <recommendedName>
        <fullName evidence="8">Pantothenate synthetase</fullName>
        <shortName evidence="8">PS</shortName>
        <ecNumber evidence="8">6.3.2.1</ecNumber>
    </recommendedName>
    <alternativeName>
        <fullName evidence="8">Pantoate--beta-alanine ligase</fullName>
    </alternativeName>
    <alternativeName>
        <fullName evidence="8">Pantoate-activating enzyme</fullName>
    </alternativeName>
</protein>
<comment type="subcellular location">
    <subcellularLocation>
        <location evidence="8">Cytoplasm</location>
    </subcellularLocation>
</comment>
<evidence type="ECO:0000256" key="7">
    <source>
        <dbReference type="ARBA" id="ARBA00048258"/>
    </source>
</evidence>
<feature type="binding site" evidence="8">
    <location>
        <position position="169"/>
    </location>
    <ligand>
        <name>(R)-pantoate</name>
        <dbReference type="ChEBI" id="CHEBI:15980"/>
    </ligand>
</feature>
<dbReference type="InterPro" id="IPR004821">
    <property type="entry name" value="Cyt_trans-like"/>
</dbReference>
<proteinExistence type="inferred from homology"/>
<accession>A0ABZ0SH70</accession>
<evidence type="ECO:0000313" key="9">
    <source>
        <dbReference type="EMBL" id="WPL19794.1"/>
    </source>
</evidence>
<comment type="subunit">
    <text evidence="8">Homodimer.</text>
</comment>
<dbReference type="EC" id="6.3.2.1" evidence="8"/>
<dbReference type="CDD" id="cd00560">
    <property type="entry name" value="PanC"/>
    <property type="match status" value="1"/>
</dbReference>
<dbReference type="NCBIfam" id="TIGR00125">
    <property type="entry name" value="cyt_tran_rel"/>
    <property type="match status" value="1"/>
</dbReference>
<comment type="pathway">
    <text evidence="1 8">Cofactor biosynthesis; (R)-pantothenate biosynthesis; (R)-pantothenate from (R)-pantoate and beta-alanine: step 1/1.</text>
</comment>
<feature type="binding site" evidence="8">
    <location>
        <begin position="163"/>
        <end position="166"/>
    </location>
    <ligand>
        <name>ATP</name>
        <dbReference type="ChEBI" id="CHEBI:30616"/>
    </ligand>
</feature>
<evidence type="ECO:0000256" key="3">
    <source>
        <dbReference type="ARBA" id="ARBA00022598"/>
    </source>
</evidence>
<keyword evidence="3 8" id="KW-0436">Ligase</keyword>
<evidence type="ECO:0000256" key="6">
    <source>
        <dbReference type="ARBA" id="ARBA00022840"/>
    </source>
</evidence>
<comment type="similarity">
    <text evidence="2 8">Belongs to the pantothenate synthetase family.</text>
</comment>
<evidence type="ECO:0000256" key="4">
    <source>
        <dbReference type="ARBA" id="ARBA00022655"/>
    </source>
</evidence>
<name>A0ABZ0SH70_9GAMM</name>
<dbReference type="Gene3D" id="3.30.1300.10">
    <property type="entry name" value="Pantoate-beta-alanine ligase, C-terminal domain"/>
    <property type="match status" value="1"/>
</dbReference>
<evidence type="ECO:0000313" key="10">
    <source>
        <dbReference type="Proteomes" id="UP001432180"/>
    </source>
</evidence>
<dbReference type="SUPFAM" id="SSF52374">
    <property type="entry name" value="Nucleotidylyl transferase"/>
    <property type="match status" value="1"/>
</dbReference>
<dbReference type="InterPro" id="IPR042176">
    <property type="entry name" value="Pantoate_ligase_C"/>
</dbReference>
<evidence type="ECO:0000256" key="1">
    <source>
        <dbReference type="ARBA" id="ARBA00004990"/>
    </source>
</evidence>
<dbReference type="Gene3D" id="3.40.50.620">
    <property type="entry name" value="HUPs"/>
    <property type="match status" value="1"/>
</dbReference>
<feature type="binding site" evidence="8">
    <location>
        <begin position="44"/>
        <end position="51"/>
    </location>
    <ligand>
        <name>ATP</name>
        <dbReference type="ChEBI" id="CHEBI:30616"/>
    </ligand>
</feature>
<gene>
    <name evidence="8 9" type="primary">panC</name>
    <name evidence="9" type="ORF">Thiowin_04938</name>
</gene>
<dbReference type="GO" id="GO:0004592">
    <property type="term" value="F:pantoate-beta-alanine ligase activity"/>
    <property type="evidence" value="ECO:0007669"/>
    <property type="project" value="UniProtKB-EC"/>
</dbReference>
<keyword evidence="10" id="KW-1185">Reference proteome</keyword>
<dbReference type="InterPro" id="IPR003721">
    <property type="entry name" value="Pantoate_ligase"/>
</dbReference>
<keyword evidence="5 8" id="KW-0547">Nucleotide-binding</keyword>
<dbReference type="PANTHER" id="PTHR21299">
    <property type="entry name" value="CYTIDYLATE KINASE/PANTOATE-BETA-ALANINE LIGASE"/>
    <property type="match status" value="1"/>
</dbReference>
<keyword evidence="6 8" id="KW-0067">ATP-binding</keyword>
<dbReference type="NCBIfam" id="TIGR00018">
    <property type="entry name" value="panC"/>
    <property type="match status" value="1"/>
</dbReference>
<dbReference type="PANTHER" id="PTHR21299:SF1">
    <property type="entry name" value="PANTOATE--BETA-ALANINE LIGASE"/>
    <property type="match status" value="1"/>
</dbReference>
<evidence type="ECO:0000256" key="5">
    <source>
        <dbReference type="ARBA" id="ARBA00022741"/>
    </source>
</evidence>
<comment type="function">
    <text evidence="8">Catalyzes the condensation of pantoate with beta-alanine in an ATP-dependent reaction via a pantoyl-adenylate intermediate.</text>
</comment>
<evidence type="ECO:0000256" key="8">
    <source>
        <dbReference type="HAMAP-Rule" id="MF_00158"/>
    </source>
</evidence>
<dbReference type="Pfam" id="PF02569">
    <property type="entry name" value="Pantoate_ligase"/>
    <property type="match status" value="1"/>
</dbReference>
<organism evidence="9 10">
    <name type="scientific">Thiorhodovibrio winogradskyi</name>
    <dbReference type="NCBI Taxonomy" id="77007"/>
    <lineage>
        <taxon>Bacteria</taxon>
        <taxon>Pseudomonadati</taxon>
        <taxon>Pseudomonadota</taxon>
        <taxon>Gammaproteobacteria</taxon>
        <taxon>Chromatiales</taxon>
        <taxon>Chromatiaceae</taxon>
        <taxon>Thiorhodovibrio</taxon>
    </lineage>
</organism>
<comment type="miscellaneous">
    <text evidence="8">The reaction proceeds by a bi uni uni bi ping pong mechanism.</text>
</comment>